<gene>
    <name evidence="1" type="ORF">HGA15_25210</name>
</gene>
<dbReference type="InterPro" id="IPR036926">
    <property type="entry name" value="Thymidate_synth/dCMP_Mease_sf"/>
</dbReference>
<dbReference type="RefSeq" id="WP_157116931.1">
    <property type="nucleotide sequence ID" value="NZ_JAAXOT010000015.1"/>
</dbReference>
<dbReference type="Gene3D" id="3.30.572.10">
    <property type="entry name" value="Thymidylate synthase/dCMP hydroxymethylase domain"/>
    <property type="match status" value="1"/>
</dbReference>
<protein>
    <recommendedName>
        <fullName evidence="3">Thymidylate synthase</fullName>
    </recommendedName>
</protein>
<name>A0A846YPD9_9NOCA</name>
<dbReference type="Proteomes" id="UP000570678">
    <property type="component" value="Unassembled WGS sequence"/>
</dbReference>
<comment type="caution">
    <text evidence="1">The sequence shown here is derived from an EMBL/GenBank/DDBJ whole genome shotgun (WGS) entry which is preliminary data.</text>
</comment>
<proteinExistence type="predicted"/>
<evidence type="ECO:0000313" key="1">
    <source>
        <dbReference type="EMBL" id="NKY59394.1"/>
    </source>
</evidence>
<organism evidence="1 2">
    <name type="scientific">Nocardia flavorosea</name>
    <dbReference type="NCBI Taxonomy" id="53429"/>
    <lineage>
        <taxon>Bacteria</taxon>
        <taxon>Bacillati</taxon>
        <taxon>Actinomycetota</taxon>
        <taxon>Actinomycetes</taxon>
        <taxon>Mycobacteriales</taxon>
        <taxon>Nocardiaceae</taxon>
        <taxon>Nocardia</taxon>
    </lineage>
</organism>
<dbReference type="EMBL" id="JAAXOT010000015">
    <property type="protein sequence ID" value="NKY59394.1"/>
    <property type="molecule type" value="Genomic_DNA"/>
</dbReference>
<keyword evidence="2" id="KW-1185">Reference proteome</keyword>
<reference evidence="1 2" key="1">
    <citation type="submission" date="2020-04" db="EMBL/GenBank/DDBJ databases">
        <title>MicrobeNet Type strains.</title>
        <authorList>
            <person name="Nicholson A.C."/>
        </authorList>
    </citation>
    <scope>NUCLEOTIDE SEQUENCE [LARGE SCALE GENOMIC DNA]</scope>
    <source>
        <strain evidence="1 2">JCM 3332</strain>
    </source>
</reference>
<sequence>MATSIHAGDIGDAWLQAAQALAQAPGRTLVNLAVSITDPLREDLGIREELEKSLVRLARGNGASKPATLHSVHTVANTIFPISMYNPDHPDAAAKFFERAQSVGSLHVGRRNEWGTYFGRLVSYPFPDGSTVNQLERFLDVLAEGKTWADRYEAPLTFPGESTELIGKADDVDAATADALVIGPQDRRVRGNPCLAHLSFTVLDGAVHLTALYRRHHYIARAYGNFLGLARLLNFLARESGREVGGMLVVGTHADLEMGTRAHHRDLLARAADAQGDVHPIEVSTRPLGASWSDLELPSSARAAAP</sequence>
<evidence type="ECO:0000313" key="2">
    <source>
        <dbReference type="Proteomes" id="UP000570678"/>
    </source>
</evidence>
<evidence type="ECO:0008006" key="3">
    <source>
        <dbReference type="Google" id="ProtNLM"/>
    </source>
</evidence>
<dbReference type="SUPFAM" id="SSF55831">
    <property type="entry name" value="Thymidylate synthase/dCMP hydroxymethylase"/>
    <property type="match status" value="1"/>
</dbReference>
<dbReference type="AlphaFoldDB" id="A0A846YPD9"/>
<accession>A0A846YPD9</accession>